<keyword evidence="3" id="KW-1185">Reference proteome</keyword>
<sequence length="274" mass="31700">NSLKKLFIGISFVATMGVYVISWSYQKISCSSYLKKLLIVQALGFASLGKYYLASSLAELVFTMFGFGYDSKAKDLKGRRNLEICEIKLAHSYKYVFDNYNININIWLRDSRKIHLVYNQITLLNHSKVIELFNNFFYLIITPKSLNYQVVPFVLLDIQLTKMVYSQLNWYRIPMVIVPMLVLWWPLGLEAHLQKCHGSSKNKITETKNIIVINNLQESIKSISNSSNGVNSSKNKEKFEKKMIVDDHLYYTNQERSDSQESQISGKIISFTII</sequence>
<gene>
    <name evidence="2" type="ORF">PPACK8108_LOCUS20552</name>
</gene>
<dbReference type="GO" id="GO:0016020">
    <property type="term" value="C:membrane"/>
    <property type="evidence" value="ECO:0007669"/>
    <property type="project" value="TreeGrafter"/>
</dbReference>
<proteinExistence type="predicted"/>
<dbReference type="PANTHER" id="PTHR13906:SF4">
    <property type="entry name" value="LYSOPHOSPHOLIPID ACYLTRANSFERASE 6"/>
    <property type="match status" value="1"/>
</dbReference>
<organism evidence="2 3">
    <name type="scientific">Phakopsora pachyrhizi</name>
    <name type="common">Asian soybean rust disease fungus</name>
    <dbReference type="NCBI Taxonomy" id="170000"/>
    <lineage>
        <taxon>Eukaryota</taxon>
        <taxon>Fungi</taxon>
        <taxon>Dikarya</taxon>
        <taxon>Basidiomycota</taxon>
        <taxon>Pucciniomycotina</taxon>
        <taxon>Pucciniomycetes</taxon>
        <taxon>Pucciniales</taxon>
        <taxon>Phakopsoraceae</taxon>
        <taxon>Phakopsora</taxon>
    </lineage>
</organism>
<protein>
    <submittedName>
        <fullName evidence="2">Uncharacterized protein</fullName>
    </submittedName>
</protein>
<name>A0AAV0BI25_PHAPC</name>
<evidence type="ECO:0000256" key="1">
    <source>
        <dbReference type="SAM" id="Phobius"/>
    </source>
</evidence>
<dbReference type="PANTHER" id="PTHR13906">
    <property type="entry name" value="PORCUPINE"/>
    <property type="match status" value="1"/>
</dbReference>
<accession>A0AAV0BI25</accession>
<keyword evidence="1" id="KW-1133">Transmembrane helix</keyword>
<dbReference type="Proteomes" id="UP001153365">
    <property type="component" value="Unassembled WGS sequence"/>
</dbReference>
<dbReference type="GO" id="GO:0030258">
    <property type="term" value="P:lipid modification"/>
    <property type="evidence" value="ECO:0007669"/>
    <property type="project" value="TreeGrafter"/>
</dbReference>
<feature type="transmembrane region" description="Helical" evidence="1">
    <location>
        <begin position="168"/>
        <end position="187"/>
    </location>
</feature>
<comment type="caution">
    <text evidence="2">The sequence shown here is derived from an EMBL/GenBank/DDBJ whole genome shotgun (WGS) entry which is preliminary data.</text>
</comment>
<keyword evidence="1" id="KW-0812">Transmembrane</keyword>
<evidence type="ECO:0000313" key="3">
    <source>
        <dbReference type="Proteomes" id="UP001153365"/>
    </source>
</evidence>
<feature type="non-terminal residue" evidence="2">
    <location>
        <position position="1"/>
    </location>
</feature>
<dbReference type="InterPro" id="IPR049941">
    <property type="entry name" value="LPLAT_7/PORCN-like"/>
</dbReference>
<dbReference type="GO" id="GO:0047184">
    <property type="term" value="F:1-acylglycerophosphocholine O-acyltransferase activity"/>
    <property type="evidence" value="ECO:0007669"/>
    <property type="project" value="TreeGrafter"/>
</dbReference>
<dbReference type="AlphaFoldDB" id="A0AAV0BI25"/>
<dbReference type="GO" id="GO:0046474">
    <property type="term" value="P:glycerophospholipid biosynthetic process"/>
    <property type="evidence" value="ECO:0007669"/>
    <property type="project" value="TreeGrafter"/>
</dbReference>
<keyword evidence="1" id="KW-0472">Membrane</keyword>
<reference evidence="2" key="1">
    <citation type="submission" date="2022-06" db="EMBL/GenBank/DDBJ databases">
        <authorList>
            <consortium name="SYNGENTA / RWTH Aachen University"/>
        </authorList>
    </citation>
    <scope>NUCLEOTIDE SEQUENCE</scope>
</reference>
<dbReference type="GO" id="GO:0003841">
    <property type="term" value="F:1-acylglycerol-3-phosphate O-acyltransferase activity"/>
    <property type="evidence" value="ECO:0007669"/>
    <property type="project" value="TreeGrafter"/>
</dbReference>
<dbReference type="GO" id="GO:0005783">
    <property type="term" value="C:endoplasmic reticulum"/>
    <property type="evidence" value="ECO:0007669"/>
    <property type="project" value="TreeGrafter"/>
</dbReference>
<feature type="transmembrane region" description="Helical" evidence="1">
    <location>
        <begin position="6"/>
        <end position="25"/>
    </location>
</feature>
<evidence type="ECO:0000313" key="2">
    <source>
        <dbReference type="EMBL" id="CAH7685961.1"/>
    </source>
</evidence>
<dbReference type="EMBL" id="CALTRL010005762">
    <property type="protein sequence ID" value="CAH7685961.1"/>
    <property type="molecule type" value="Genomic_DNA"/>
</dbReference>